<evidence type="ECO:0000313" key="3">
    <source>
        <dbReference type="Proteomes" id="UP001154282"/>
    </source>
</evidence>
<reference evidence="1" key="1">
    <citation type="submission" date="2022-08" db="EMBL/GenBank/DDBJ databases">
        <authorList>
            <person name="Gutierrez-Valencia J."/>
        </authorList>
    </citation>
    <scope>NUCLEOTIDE SEQUENCE</scope>
</reference>
<dbReference type="EMBL" id="CAMGYJ010000005">
    <property type="protein sequence ID" value="CAI0410261.1"/>
    <property type="molecule type" value="Genomic_DNA"/>
</dbReference>
<dbReference type="Proteomes" id="UP001154282">
    <property type="component" value="Unassembled WGS sequence"/>
</dbReference>
<evidence type="ECO:0000313" key="1">
    <source>
        <dbReference type="EMBL" id="CAI0376952.1"/>
    </source>
</evidence>
<accession>A0AAV0GVB9</accession>
<comment type="caution">
    <text evidence="1">The sequence shown here is derived from an EMBL/GenBank/DDBJ whole genome shotgun (WGS) entry which is preliminary data.</text>
</comment>
<name>A0AAV0GVB9_9ROSI</name>
<sequence length="64" mass="7416">MLLHVRTRPLHLLLLHHVKPVRSRTFVPMNPVLRRLMCYVPGSPCSICLPNFLSLMPFSSESLY</sequence>
<dbReference type="EMBL" id="CAMGYJ010000002">
    <property type="protein sequence ID" value="CAI0376952.1"/>
    <property type="molecule type" value="Genomic_DNA"/>
</dbReference>
<keyword evidence="3" id="KW-1185">Reference proteome</keyword>
<gene>
    <name evidence="1" type="ORF">LITE_LOCUS1248</name>
    <name evidence="2" type="ORF">LITE_LOCUS14681</name>
</gene>
<dbReference type="AlphaFoldDB" id="A0AAV0GVB9"/>
<organism evidence="1 3">
    <name type="scientific">Linum tenue</name>
    <dbReference type="NCBI Taxonomy" id="586396"/>
    <lineage>
        <taxon>Eukaryota</taxon>
        <taxon>Viridiplantae</taxon>
        <taxon>Streptophyta</taxon>
        <taxon>Embryophyta</taxon>
        <taxon>Tracheophyta</taxon>
        <taxon>Spermatophyta</taxon>
        <taxon>Magnoliopsida</taxon>
        <taxon>eudicotyledons</taxon>
        <taxon>Gunneridae</taxon>
        <taxon>Pentapetalae</taxon>
        <taxon>rosids</taxon>
        <taxon>fabids</taxon>
        <taxon>Malpighiales</taxon>
        <taxon>Linaceae</taxon>
        <taxon>Linum</taxon>
    </lineage>
</organism>
<proteinExistence type="predicted"/>
<protein>
    <submittedName>
        <fullName evidence="1">Uncharacterized protein</fullName>
    </submittedName>
</protein>
<evidence type="ECO:0000313" key="2">
    <source>
        <dbReference type="EMBL" id="CAI0410261.1"/>
    </source>
</evidence>